<dbReference type="GO" id="GO:0005789">
    <property type="term" value="C:endoplasmic reticulum membrane"/>
    <property type="evidence" value="ECO:0007669"/>
    <property type="project" value="UniProtKB-SubCell"/>
</dbReference>
<feature type="compositionally biased region" description="Basic and acidic residues" evidence="2">
    <location>
        <begin position="255"/>
        <end position="264"/>
    </location>
</feature>
<evidence type="ECO:0000256" key="1">
    <source>
        <dbReference type="ARBA" id="ARBA00004586"/>
    </source>
</evidence>
<reference evidence="5" key="1">
    <citation type="submission" date="2023-04" db="EMBL/GenBank/DDBJ databases">
        <authorList>
            <person name="Vijverberg K."/>
            <person name="Xiong W."/>
            <person name="Schranz E."/>
        </authorList>
    </citation>
    <scope>NUCLEOTIDE SEQUENCE</scope>
</reference>
<dbReference type="Pfam" id="PF23065">
    <property type="entry name" value="PH_SMPa"/>
    <property type="match status" value="1"/>
</dbReference>
<protein>
    <recommendedName>
        <fullName evidence="4">SMP domain-containing protein</fullName>
    </recommendedName>
</protein>
<dbReference type="PANTHER" id="PTHR13466">
    <property type="entry name" value="TEX2 PROTEIN-RELATED"/>
    <property type="match status" value="1"/>
</dbReference>
<dbReference type="AlphaFoldDB" id="A0AA36A1H3"/>
<dbReference type="Proteomes" id="UP001177003">
    <property type="component" value="Chromosome 9"/>
</dbReference>
<feature type="compositionally biased region" description="Polar residues" evidence="2">
    <location>
        <begin position="265"/>
        <end position="274"/>
    </location>
</feature>
<evidence type="ECO:0000256" key="3">
    <source>
        <dbReference type="SAM" id="Phobius"/>
    </source>
</evidence>
<gene>
    <name evidence="5" type="ORF">LSALG_LOCUS40624</name>
</gene>
<sequence length="647" mass="72194">MVAFALFVGFVVGALAVIGVEVVGVLFLIHKLGRKTKEDAVKVAESGSSEREEPQFSFPDKQGWVWILEKEKIPKTLPSFDKGSRSQKRKNEIVEVSPVRKQASIKDLSLILIEPDDTLTKIPLSGCTVEAVSATNLPTRKWAKKYPVRVENKSSVLYHGSKLFYLYFETSSEKESWCKALRLASCDDKEKLKWFHKSLSDFHSYLGSINVEYPSFLKPSIGFNPETGDKTVKIETSSSKFRHLLKKFAKKTSKAGREDKKEKSNTVQESSSVASDDGTLCCNLLISRLFFDAKSNADLKSSIQARIQRTLSTIRTPSYIGEIVCTGVNPGNIPPYIHVLDIETRLEVQELENPETMNSDSKSVKDVTSDLLEGVGYYEEQLKLNQHKGDEIRKLEEVKSFKGDEQASSSSAVSKWKSVLNSVAKQVSQVPLSMAIRVTTLRGTLSLESSVGDHKITSGHIALFIIGKFKTAIRETMVLPNSESVTIPFMLAEKNDWIPQKAAPFIFANPESTTNSTTTTTTTTTNTTTTTTTTLPPPLPNPLLYTNLIPANLPKNLIHKNHKMSITLAIREVKLPSWQLHPLPPQPVVVTSEESNDMAEGEDARLRRMGTKAKMLGLRKKMGEKLEEKRRNIEEKGRHIVEKMRGP</sequence>
<dbReference type="PANTHER" id="PTHR13466:SF0">
    <property type="entry name" value="SMP-LTD DOMAIN-CONTAINING PROTEIN"/>
    <property type="match status" value="1"/>
</dbReference>
<accession>A0AA36A1H3</accession>
<proteinExistence type="predicted"/>
<evidence type="ECO:0000256" key="2">
    <source>
        <dbReference type="SAM" id="MobiDB-lite"/>
    </source>
</evidence>
<keyword evidence="3" id="KW-0472">Membrane</keyword>
<feature type="region of interest" description="Disordered" evidence="2">
    <location>
        <begin position="252"/>
        <end position="275"/>
    </location>
</feature>
<evidence type="ECO:0000313" key="6">
    <source>
        <dbReference type="Proteomes" id="UP001177003"/>
    </source>
</evidence>
<keyword evidence="6" id="KW-1185">Reference proteome</keyword>
<feature type="region of interest" description="Disordered" evidence="2">
    <location>
        <begin position="509"/>
        <end position="539"/>
    </location>
</feature>
<dbReference type="SUPFAM" id="SSF50729">
    <property type="entry name" value="PH domain-like"/>
    <property type="match status" value="1"/>
</dbReference>
<feature type="compositionally biased region" description="Low complexity" evidence="2">
    <location>
        <begin position="513"/>
        <end position="534"/>
    </location>
</feature>
<dbReference type="Gene3D" id="2.30.29.30">
    <property type="entry name" value="Pleckstrin-homology domain (PH domain)/Phosphotyrosine-binding domain (PTB)"/>
    <property type="match status" value="1"/>
</dbReference>
<dbReference type="EMBL" id="OX465085">
    <property type="protein sequence ID" value="CAI9302116.1"/>
    <property type="molecule type" value="Genomic_DNA"/>
</dbReference>
<dbReference type="GO" id="GO:0008289">
    <property type="term" value="F:lipid binding"/>
    <property type="evidence" value="ECO:0007669"/>
    <property type="project" value="TreeGrafter"/>
</dbReference>
<dbReference type="InterPro" id="IPR011993">
    <property type="entry name" value="PH-like_dom_sf"/>
</dbReference>
<keyword evidence="3" id="KW-1133">Transmembrane helix</keyword>
<evidence type="ECO:0000313" key="5">
    <source>
        <dbReference type="EMBL" id="CAI9302116.1"/>
    </source>
</evidence>
<organism evidence="5 6">
    <name type="scientific">Lactuca saligna</name>
    <name type="common">Willowleaf lettuce</name>
    <dbReference type="NCBI Taxonomy" id="75948"/>
    <lineage>
        <taxon>Eukaryota</taxon>
        <taxon>Viridiplantae</taxon>
        <taxon>Streptophyta</taxon>
        <taxon>Embryophyta</taxon>
        <taxon>Tracheophyta</taxon>
        <taxon>Spermatophyta</taxon>
        <taxon>Magnoliopsida</taxon>
        <taxon>eudicotyledons</taxon>
        <taxon>Gunneridae</taxon>
        <taxon>Pentapetalae</taxon>
        <taxon>asterids</taxon>
        <taxon>campanulids</taxon>
        <taxon>Asterales</taxon>
        <taxon>Asteraceae</taxon>
        <taxon>Cichorioideae</taxon>
        <taxon>Cichorieae</taxon>
        <taxon>Lactucinae</taxon>
        <taxon>Lactuca</taxon>
    </lineage>
</organism>
<name>A0AA36A1H3_LACSI</name>
<feature type="transmembrane region" description="Helical" evidence="3">
    <location>
        <begin position="6"/>
        <end position="29"/>
    </location>
</feature>
<comment type="subcellular location">
    <subcellularLocation>
        <location evidence="1">Endoplasmic reticulum membrane</location>
    </subcellularLocation>
</comment>
<dbReference type="InterPro" id="IPR057080">
    <property type="entry name" value="PH_SMPa"/>
</dbReference>
<keyword evidence="3" id="KW-0812">Transmembrane</keyword>
<evidence type="ECO:0000259" key="4">
    <source>
        <dbReference type="Pfam" id="PF23065"/>
    </source>
</evidence>
<feature type="domain" description="SMP" evidence="4">
    <location>
        <begin position="61"/>
        <end position="186"/>
    </location>
</feature>